<evidence type="ECO:0000256" key="9">
    <source>
        <dbReference type="ARBA" id="ARBA00023118"/>
    </source>
</evidence>
<keyword evidence="5" id="KW-0547">Nucleotide-binding</keyword>
<dbReference type="GO" id="GO:0005524">
    <property type="term" value="F:ATP binding"/>
    <property type="evidence" value="ECO:0007669"/>
    <property type="project" value="UniProtKB-KW"/>
</dbReference>
<evidence type="ECO:0000259" key="11">
    <source>
        <dbReference type="PROSITE" id="PS51192"/>
    </source>
</evidence>
<keyword evidence="6" id="KW-0378">Hydrolase</keyword>
<keyword evidence="15" id="KW-1185">Reference proteome</keyword>
<dbReference type="GO" id="GO:0005829">
    <property type="term" value="C:cytosol"/>
    <property type="evidence" value="ECO:0007669"/>
    <property type="project" value="TreeGrafter"/>
</dbReference>
<dbReference type="InterPro" id="IPR011545">
    <property type="entry name" value="DEAD/DEAH_box_helicase_dom"/>
</dbReference>
<dbReference type="InterPro" id="IPR054712">
    <property type="entry name" value="Cas3-like_dom"/>
</dbReference>
<name>A0AAE3LQH2_9BACT</name>
<dbReference type="InterPro" id="IPR006474">
    <property type="entry name" value="Helicase_Cas3_CRISPR-ass_core"/>
</dbReference>
<evidence type="ECO:0000256" key="4">
    <source>
        <dbReference type="ARBA" id="ARBA00022723"/>
    </source>
</evidence>
<keyword evidence="8" id="KW-0067">ATP-binding</keyword>
<dbReference type="InterPro" id="IPR014001">
    <property type="entry name" value="Helicase_ATP-bd"/>
</dbReference>
<evidence type="ECO:0000259" key="13">
    <source>
        <dbReference type="PROSITE" id="PS51643"/>
    </source>
</evidence>
<dbReference type="CDD" id="cd09641">
    <property type="entry name" value="Cas3''_I"/>
    <property type="match status" value="1"/>
</dbReference>
<dbReference type="GO" id="GO:0004518">
    <property type="term" value="F:nuclease activity"/>
    <property type="evidence" value="ECO:0007669"/>
    <property type="project" value="UniProtKB-KW"/>
</dbReference>
<dbReference type="GO" id="GO:0051607">
    <property type="term" value="P:defense response to virus"/>
    <property type="evidence" value="ECO:0007669"/>
    <property type="project" value="UniProtKB-KW"/>
</dbReference>
<dbReference type="Pfam" id="PF22590">
    <property type="entry name" value="Cas3-like_C_2"/>
    <property type="match status" value="1"/>
</dbReference>
<dbReference type="InterPro" id="IPR038257">
    <property type="entry name" value="CRISPR-assoc_Cas3_HD_sf"/>
</dbReference>
<dbReference type="PANTHER" id="PTHR47959">
    <property type="entry name" value="ATP-DEPENDENT RNA HELICASE RHLE-RELATED"/>
    <property type="match status" value="1"/>
</dbReference>
<dbReference type="AlphaFoldDB" id="A0AAE3LQH2"/>
<feature type="domain" description="HD Cas3-type" evidence="13">
    <location>
        <begin position="6"/>
        <end position="211"/>
    </location>
</feature>
<dbReference type="InterPro" id="IPR027417">
    <property type="entry name" value="P-loop_NTPase"/>
</dbReference>
<keyword evidence="4" id="KW-0479">Metal-binding</keyword>
<comment type="caution">
    <text evidence="14">The sequence shown here is derived from an EMBL/GenBank/DDBJ whole genome shotgun (WGS) entry which is preliminary data.</text>
</comment>
<proteinExistence type="inferred from homology"/>
<dbReference type="SMART" id="SM00490">
    <property type="entry name" value="HELICc"/>
    <property type="match status" value="1"/>
</dbReference>
<dbReference type="SMART" id="SM00487">
    <property type="entry name" value="DEXDc"/>
    <property type="match status" value="1"/>
</dbReference>
<feature type="domain" description="Helicase C-terminal" evidence="12">
    <location>
        <begin position="468"/>
        <end position="631"/>
    </location>
</feature>
<reference evidence="14" key="1">
    <citation type="submission" date="2022-10" db="EMBL/GenBank/DDBJ databases">
        <authorList>
            <person name="Kim H.S."/>
            <person name="Kim J.-S."/>
            <person name="Suh M.K."/>
            <person name="Eom M.K."/>
            <person name="Lee J.-S."/>
        </authorList>
    </citation>
    <scope>NUCLEOTIDE SEQUENCE</scope>
    <source>
        <strain evidence="14">LIP-5</strain>
    </source>
</reference>
<dbReference type="GO" id="GO:0016787">
    <property type="term" value="F:hydrolase activity"/>
    <property type="evidence" value="ECO:0007669"/>
    <property type="project" value="UniProtKB-KW"/>
</dbReference>
<dbReference type="GO" id="GO:0003724">
    <property type="term" value="F:RNA helicase activity"/>
    <property type="evidence" value="ECO:0007669"/>
    <property type="project" value="TreeGrafter"/>
</dbReference>
<keyword evidence="9" id="KW-0051">Antiviral defense</keyword>
<dbReference type="InterPro" id="IPR001650">
    <property type="entry name" value="Helicase_C-like"/>
</dbReference>
<evidence type="ECO:0000256" key="3">
    <source>
        <dbReference type="ARBA" id="ARBA00022722"/>
    </source>
</evidence>
<evidence type="ECO:0000256" key="1">
    <source>
        <dbReference type="ARBA" id="ARBA00006847"/>
    </source>
</evidence>
<dbReference type="Pfam" id="PF00270">
    <property type="entry name" value="DEAD"/>
    <property type="match status" value="1"/>
</dbReference>
<evidence type="ECO:0000313" key="14">
    <source>
        <dbReference type="EMBL" id="MCU7694500.1"/>
    </source>
</evidence>
<protein>
    <submittedName>
        <fullName evidence="14">CRISPR-associated helicase Cas3</fullName>
    </submittedName>
</protein>
<gene>
    <name evidence="14" type="primary">cas3</name>
    <name evidence="14" type="ORF">OD355_08230</name>
</gene>
<dbReference type="GO" id="GO:0003676">
    <property type="term" value="F:nucleic acid binding"/>
    <property type="evidence" value="ECO:0007669"/>
    <property type="project" value="InterPro"/>
</dbReference>
<evidence type="ECO:0000256" key="8">
    <source>
        <dbReference type="ARBA" id="ARBA00022840"/>
    </source>
</evidence>
<evidence type="ECO:0000259" key="12">
    <source>
        <dbReference type="PROSITE" id="PS51194"/>
    </source>
</evidence>
<dbReference type="RefSeq" id="WP_263037986.1">
    <property type="nucleotide sequence ID" value="NZ_JAOTPL010000010.1"/>
</dbReference>
<evidence type="ECO:0000256" key="6">
    <source>
        <dbReference type="ARBA" id="ARBA00022801"/>
    </source>
</evidence>
<evidence type="ECO:0000256" key="5">
    <source>
        <dbReference type="ARBA" id="ARBA00022741"/>
    </source>
</evidence>
<dbReference type="PROSITE" id="PS51643">
    <property type="entry name" value="HD_CAS3"/>
    <property type="match status" value="1"/>
</dbReference>
<dbReference type="InterPro" id="IPR006483">
    <property type="entry name" value="CRISPR-assoc_Cas3_HD"/>
</dbReference>
<dbReference type="NCBIfam" id="TIGR01596">
    <property type="entry name" value="cas3_HD"/>
    <property type="match status" value="1"/>
</dbReference>
<sequence>MEILAKSEPRITLQEHIDDCLIILEHLKHSFEAVPEIITDFDFWEVLRLAVITHDLGKAHVEFGKVLRGESNVWNRQRHELFSLPFITGLNVDDKTKSLINLVVAGHHKDFNTLHQNYIAGAYVDEIFTDEFGDEGLLSYEKEFQKIDVENVLLFLRQNYNIDLGKISIKNPGTFILNYLNKSYSQKTKDFLTEQFETLLLFGALKECDHLGSARLRNIEVLNKQSFNFLQKQRQTLISENKDFYSHQKKASETFGNVILTAPTGSGKTESAMLWLKNNIENFGQGRAYYILPFTASINAMFERLSDDEAGMGKSKVGMLHGKLQDYLYDYLDKDIQYASISKKEAIQNVREKFKTLATPLKVITPFQLTKNLFGLKGFEQGIFEWTGGYFIFDEIHAYSPEVFAQIKVFLEFIVNKLNGKVFVMTATMPTFLRAELHAGVGMHTDIVADENLYKNFNRHRVILREGLLSENIPLIENELKAGKKVLVVCNTVLQAQNVYEELKDKANKAVLLHSAFTGEHRNHNETILREGEKDTNSPVQLLVGTQAIEVSLDIDYDVIYTEPAPIDALIQRFGRVNRKREKGICPVNIFKESQKNDRYIYESSLVKRTIEVFERLFSSENNILEEAKLQEYIDFAYPAWNEKEKDRFDTIYSLLKHFTETGLTPFIHSKNREEDFYKQFDGIKVLPQRFKERFEKYLTNYDFIGAERLKVQIRKNKFAQLLAENNNNLYNTSFNFETEKGKLLSVDYWILTKKYDEDLGLLYNEQEIWETEIL</sequence>
<dbReference type="GO" id="GO:0046872">
    <property type="term" value="F:metal ion binding"/>
    <property type="evidence" value="ECO:0007669"/>
    <property type="project" value="UniProtKB-KW"/>
</dbReference>
<comment type="similarity">
    <text evidence="10">Belongs to the DEAD box helicase family.</text>
</comment>
<evidence type="ECO:0000256" key="7">
    <source>
        <dbReference type="ARBA" id="ARBA00022806"/>
    </source>
</evidence>
<evidence type="ECO:0000256" key="2">
    <source>
        <dbReference type="ARBA" id="ARBA00009046"/>
    </source>
</evidence>
<feature type="domain" description="Helicase ATP-binding" evidence="11">
    <location>
        <begin position="249"/>
        <end position="447"/>
    </location>
</feature>
<dbReference type="Proteomes" id="UP001209317">
    <property type="component" value="Unassembled WGS sequence"/>
</dbReference>
<comment type="similarity">
    <text evidence="1">In the N-terminal section; belongs to the CRISPR-associated nuclease Cas3-HD family.</text>
</comment>
<dbReference type="SUPFAM" id="SSF52540">
    <property type="entry name" value="P-loop containing nucleoside triphosphate hydrolases"/>
    <property type="match status" value="1"/>
</dbReference>
<dbReference type="EMBL" id="JAOTPL010000010">
    <property type="protein sequence ID" value="MCU7694500.1"/>
    <property type="molecule type" value="Genomic_DNA"/>
</dbReference>
<evidence type="ECO:0000256" key="10">
    <source>
        <dbReference type="ARBA" id="ARBA00038437"/>
    </source>
</evidence>
<dbReference type="Gene3D" id="1.10.3210.30">
    <property type="match status" value="1"/>
</dbReference>
<evidence type="ECO:0000313" key="15">
    <source>
        <dbReference type="Proteomes" id="UP001209317"/>
    </source>
</evidence>
<keyword evidence="3" id="KW-0540">Nuclease</keyword>
<accession>A0AAE3LQH2</accession>
<dbReference type="Gene3D" id="3.40.50.300">
    <property type="entry name" value="P-loop containing nucleotide triphosphate hydrolases"/>
    <property type="match status" value="2"/>
</dbReference>
<dbReference type="PROSITE" id="PS51192">
    <property type="entry name" value="HELICASE_ATP_BIND_1"/>
    <property type="match status" value="1"/>
</dbReference>
<comment type="similarity">
    <text evidence="2">In the central section; belongs to the CRISPR-associated helicase Cas3 family.</text>
</comment>
<dbReference type="PROSITE" id="PS51194">
    <property type="entry name" value="HELICASE_CTER"/>
    <property type="match status" value="1"/>
</dbReference>
<keyword evidence="7" id="KW-0347">Helicase</keyword>
<dbReference type="InterPro" id="IPR050079">
    <property type="entry name" value="DEAD_box_RNA_helicase"/>
</dbReference>
<dbReference type="NCBIfam" id="TIGR01587">
    <property type="entry name" value="cas3_core"/>
    <property type="match status" value="1"/>
</dbReference>
<dbReference type="PANTHER" id="PTHR47959:SF16">
    <property type="entry name" value="CRISPR-ASSOCIATED NUCLEASE_HELICASE CAS3-RELATED"/>
    <property type="match status" value="1"/>
</dbReference>
<organism evidence="14 15">
    <name type="scientific">Haoranjiania flava</name>
    <dbReference type="NCBI Taxonomy" id="1856322"/>
    <lineage>
        <taxon>Bacteria</taxon>
        <taxon>Pseudomonadati</taxon>
        <taxon>Bacteroidota</taxon>
        <taxon>Chitinophagia</taxon>
        <taxon>Chitinophagales</taxon>
        <taxon>Chitinophagaceae</taxon>
        <taxon>Haoranjiania</taxon>
    </lineage>
</organism>